<keyword evidence="4" id="KW-1185">Reference proteome</keyword>
<dbReference type="AlphaFoldDB" id="A0AAE3M797"/>
<dbReference type="Gene3D" id="2.60.120.10">
    <property type="entry name" value="Jelly Rolls"/>
    <property type="match status" value="1"/>
</dbReference>
<comment type="caution">
    <text evidence="3">The sequence shown here is derived from an EMBL/GenBank/DDBJ whole genome shotgun (WGS) entry which is preliminary data.</text>
</comment>
<dbReference type="InterPro" id="IPR051610">
    <property type="entry name" value="GPI/OXD"/>
</dbReference>
<dbReference type="RefSeq" id="WP_301192149.1">
    <property type="nucleotide sequence ID" value="NZ_JAPDPJ010000058.1"/>
</dbReference>
<dbReference type="PANTHER" id="PTHR35848">
    <property type="entry name" value="OXALATE-BINDING PROTEIN"/>
    <property type="match status" value="1"/>
</dbReference>
<dbReference type="InterPro" id="IPR013096">
    <property type="entry name" value="Cupin_2"/>
</dbReference>
<keyword evidence="1" id="KW-0479">Metal-binding</keyword>
<sequence>MKVYNKENVSHFKGENIESFLLISKLNSNADNLTVAISEVEPKGYQYVHLHESEQVCYILEGTGVMSVDGEDSVVKPGDCVFVPSNAKHGIKNSGVKILKYLSVMSPSYEIDEFQES</sequence>
<name>A0AAE3M797_9BACT</name>
<feature type="domain" description="Cupin type-2" evidence="2">
    <location>
        <begin position="38"/>
        <end position="104"/>
    </location>
</feature>
<dbReference type="EMBL" id="JAPDPJ010000058">
    <property type="protein sequence ID" value="MCW3788591.1"/>
    <property type="molecule type" value="Genomic_DNA"/>
</dbReference>
<reference evidence="3" key="1">
    <citation type="submission" date="2022-10" db="EMBL/GenBank/DDBJ databases">
        <authorList>
            <person name="Yu W.X."/>
        </authorList>
    </citation>
    <scope>NUCLEOTIDE SEQUENCE</scope>
    <source>
        <strain evidence="3">AAT</strain>
    </source>
</reference>
<dbReference type="SUPFAM" id="SSF51182">
    <property type="entry name" value="RmlC-like cupins"/>
    <property type="match status" value="1"/>
</dbReference>
<dbReference type="GO" id="GO:0046872">
    <property type="term" value="F:metal ion binding"/>
    <property type="evidence" value="ECO:0007669"/>
    <property type="project" value="UniProtKB-KW"/>
</dbReference>
<dbReference type="InterPro" id="IPR014710">
    <property type="entry name" value="RmlC-like_jellyroll"/>
</dbReference>
<dbReference type="Pfam" id="PF07883">
    <property type="entry name" value="Cupin_2"/>
    <property type="match status" value="1"/>
</dbReference>
<evidence type="ECO:0000313" key="3">
    <source>
        <dbReference type="EMBL" id="MCW3788591.1"/>
    </source>
</evidence>
<dbReference type="Proteomes" id="UP001209229">
    <property type="component" value="Unassembled WGS sequence"/>
</dbReference>
<dbReference type="InterPro" id="IPR011051">
    <property type="entry name" value="RmlC_Cupin_sf"/>
</dbReference>
<dbReference type="PANTHER" id="PTHR35848:SF6">
    <property type="entry name" value="CUPIN TYPE-2 DOMAIN-CONTAINING PROTEIN"/>
    <property type="match status" value="1"/>
</dbReference>
<accession>A0AAE3M797</accession>
<organism evidence="3 4">
    <name type="scientific">Plebeiibacterium sediminum</name>
    <dbReference type="NCBI Taxonomy" id="2992112"/>
    <lineage>
        <taxon>Bacteria</taxon>
        <taxon>Pseudomonadati</taxon>
        <taxon>Bacteroidota</taxon>
        <taxon>Bacteroidia</taxon>
        <taxon>Marinilabiliales</taxon>
        <taxon>Marinilabiliaceae</taxon>
        <taxon>Plebeiibacterium</taxon>
    </lineage>
</organism>
<gene>
    <name evidence="3" type="ORF">OM075_19135</name>
</gene>
<evidence type="ECO:0000256" key="1">
    <source>
        <dbReference type="ARBA" id="ARBA00022723"/>
    </source>
</evidence>
<protein>
    <submittedName>
        <fullName evidence="3">Cupin domain-containing protein</fullName>
    </submittedName>
</protein>
<evidence type="ECO:0000313" key="4">
    <source>
        <dbReference type="Proteomes" id="UP001209229"/>
    </source>
</evidence>
<evidence type="ECO:0000259" key="2">
    <source>
        <dbReference type="Pfam" id="PF07883"/>
    </source>
</evidence>
<proteinExistence type="predicted"/>